<feature type="region of interest" description="Disordered" evidence="3">
    <location>
        <begin position="289"/>
        <end position="308"/>
    </location>
</feature>
<dbReference type="GO" id="GO:0008691">
    <property type="term" value="F:3-hydroxybutyryl-CoA dehydrogenase activity"/>
    <property type="evidence" value="ECO:0007669"/>
    <property type="project" value="UniProtKB-EC"/>
</dbReference>
<dbReference type="SUPFAM" id="SSF51735">
    <property type="entry name" value="NAD(P)-binding Rossmann-fold domains"/>
    <property type="match status" value="1"/>
</dbReference>
<dbReference type="InterPro" id="IPR006176">
    <property type="entry name" value="3-OHacyl-CoA_DH_NAD-bd"/>
</dbReference>
<dbReference type="EC" id="1.1.1.157" evidence="7"/>
<gene>
    <name evidence="7" type="primary">paaH</name>
    <name evidence="7" type="ORF">NCTC12026_00407</name>
</gene>
<keyword evidence="1 7" id="KW-0560">Oxidoreductase</keyword>
<evidence type="ECO:0000313" key="7">
    <source>
        <dbReference type="EMBL" id="SUC34078.1"/>
    </source>
</evidence>
<dbReference type="GO" id="GO:0006631">
    <property type="term" value="P:fatty acid metabolic process"/>
    <property type="evidence" value="ECO:0007669"/>
    <property type="project" value="InterPro"/>
</dbReference>
<sequence length="522" mass="56933">MKTSLSTSIQNVAVIGAGTMGIGIAQVAASAGLQVQIFDVNSHVLQQSLAALSARLRKRVSQGKAESHTTEATLARIQVAHHLSELSAADLVIEAVAEKLEIKQAIFGELEAICRENTIFASNTSSLSITAIANQLIHPERMAGLHFFNPAPVMKLVEVIRGLETADVVIDTLKALALSFNKVPVICRSTPGFIVNRVARPFYAETLRALEEKIANPATLDSAIRDAGGFSMGPLQLTDLIGHDINYSVTQSVFHAFGYDPRFQTSLVQLELVQAGHLGRKSGRGFYRYQPDNHYDHNKSQSKPNAEPPITLTHPLNIIASGNWQIFPEFKRILQQNGIILEEPKQNTFQSPSLIVNGVVIMLTNGELTSKHAQILGKPVVQFDLSADYVAATTITLSCATQNSHQQNQDAIAFFQSIGKQVIVLPDYPALLTMRTVAMLCNEALDVVNKGIATAEDTDNAMRFGVNYPKGPLAWGAQVGWESILQVLQQLSEFYGDARYRPNPLLRKLAAGYATLSFKELP</sequence>
<dbReference type="PANTHER" id="PTHR48075:SF5">
    <property type="entry name" value="3-HYDROXYBUTYRYL-COA DEHYDROGENASE"/>
    <property type="match status" value="1"/>
</dbReference>
<feature type="domain" description="3-hydroxyacyl-CoA dehydrogenase NAD binding" evidence="5">
    <location>
        <begin position="11"/>
        <end position="188"/>
    </location>
</feature>
<dbReference type="Pfam" id="PF18321">
    <property type="entry name" value="3HCDH_RFF"/>
    <property type="match status" value="1"/>
</dbReference>
<evidence type="ECO:0000259" key="6">
    <source>
        <dbReference type="Pfam" id="PF18321"/>
    </source>
</evidence>
<evidence type="ECO:0000313" key="8">
    <source>
        <dbReference type="Proteomes" id="UP000255129"/>
    </source>
</evidence>
<feature type="domain" description="3-hydroxybutyryl-CoA dehydrogenase reduced Rossmann-fold" evidence="6">
    <location>
        <begin position="361"/>
        <end position="429"/>
    </location>
</feature>
<name>A0A379FZD7_9GAMM</name>
<dbReference type="AlphaFoldDB" id="A0A379FZD7"/>
<evidence type="ECO:0000259" key="5">
    <source>
        <dbReference type="Pfam" id="PF02737"/>
    </source>
</evidence>
<dbReference type="NCBIfam" id="NF006124">
    <property type="entry name" value="PRK08268.1"/>
    <property type="match status" value="1"/>
</dbReference>
<protein>
    <submittedName>
        <fullName evidence="7">Probable 3-hydroxybutyryl-CoA dehydrogenase</fullName>
        <ecNumber evidence="7">1.1.1.157</ecNumber>
    </submittedName>
</protein>
<evidence type="ECO:0000256" key="1">
    <source>
        <dbReference type="ARBA" id="ARBA00023002"/>
    </source>
</evidence>
<dbReference type="InterPro" id="IPR006108">
    <property type="entry name" value="3HC_DH_C"/>
</dbReference>
<organism evidence="7 8">
    <name type="scientific">Providencia rustigianii</name>
    <dbReference type="NCBI Taxonomy" id="158850"/>
    <lineage>
        <taxon>Bacteria</taxon>
        <taxon>Pseudomonadati</taxon>
        <taxon>Pseudomonadota</taxon>
        <taxon>Gammaproteobacteria</taxon>
        <taxon>Enterobacterales</taxon>
        <taxon>Morganellaceae</taxon>
        <taxon>Providencia</taxon>
    </lineage>
</organism>
<dbReference type="InterPro" id="IPR013328">
    <property type="entry name" value="6PGD_dom2"/>
</dbReference>
<dbReference type="Pfam" id="PF00725">
    <property type="entry name" value="3HCDH"/>
    <property type="match status" value="2"/>
</dbReference>
<dbReference type="Gene3D" id="3.40.50.720">
    <property type="entry name" value="NAD(P)-binding Rossmann-like Domain"/>
    <property type="match status" value="1"/>
</dbReference>
<keyword evidence="2" id="KW-0520">NAD</keyword>
<dbReference type="Gene3D" id="1.10.1040.10">
    <property type="entry name" value="N-(1-d-carboxylethyl)-l-norvaline Dehydrogenase, domain 2"/>
    <property type="match status" value="1"/>
</dbReference>
<feature type="domain" description="3-hydroxyacyl-CoA dehydrogenase C-terminal" evidence="4">
    <location>
        <begin position="192"/>
        <end position="289"/>
    </location>
</feature>
<evidence type="ECO:0000256" key="3">
    <source>
        <dbReference type="SAM" id="MobiDB-lite"/>
    </source>
</evidence>
<evidence type="ECO:0000256" key="2">
    <source>
        <dbReference type="ARBA" id="ARBA00023027"/>
    </source>
</evidence>
<dbReference type="OrthoDB" id="5389341at2"/>
<dbReference type="Gene3D" id="3.30.750.190">
    <property type="match status" value="1"/>
</dbReference>
<dbReference type="FunFam" id="3.40.50.720:FF:000009">
    <property type="entry name" value="Fatty oxidation complex, alpha subunit"/>
    <property type="match status" value="1"/>
</dbReference>
<dbReference type="Pfam" id="PF02737">
    <property type="entry name" value="3HCDH_N"/>
    <property type="match status" value="1"/>
</dbReference>
<accession>A0A379FZD7</accession>
<dbReference type="RefSeq" id="WP_112835904.1">
    <property type="nucleotide sequence ID" value="NZ_UAUA01000018.1"/>
</dbReference>
<dbReference type="PANTHER" id="PTHR48075">
    <property type="entry name" value="3-HYDROXYACYL-COA DEHYDROGENASE FAMILY PROTEIN"/>
    <property type="match status" value="1"/>
</dbReference>
<reference evidence="7 8" key="1">
    <citation type="submission" date="2018-06" db="EMBL/GenBank/DDBJ databases">
        <authorList>
            <consortium name="Pathogen Informatics"/>
            <person name="Doyle S."/>
        </authorList>
    </citation>
    <scope>NUCLEOTIDE SEQUENCE [LARGE SCALE GENOMIC DNA]</scope>
    <source>
        <strain evidence="7 8">NCTC12026</strain>
    </source>
</reference>
<proteinExistence type="predicted"/>
<dbReference type="Gene3D" id="1.10.1040.50">
    <property type="match status" value="1"/>
</dbReference>
<feature type="domain" description="3-hydroxyacyl-CoA dehydrogenase C-terminal" evidence="4">
    <location>
        <begin position="434"/>
        <end position="510"/>
    </location>
</feature>
<dbReference type="EMBL" id="UGUA01000002">
    <property type="protein sequence ID" value="SUC34078.1"/>
    <property type="molecule type" value="Genomic_DNA"/>
</dbReference>
<evidence type="ECO:0000259" key="4">
    <source>
        <dbReference type="Pfam" id="PF00725"/>
    </source>
</evidence>
<dbReference type="InterPro" id="IPR036291">
    <property type="entry name" value="NAD(P)-bd_dom_sf"/>
</dbReference>
<dbReference type="GO" id="GO:0070403">
    <property type="term" value="F:NAD+ binding"/>
    <property type="evidence" value="ECO:0007669"/>
    <property type="project" value="InterPro"/>
</dbReference>
<dbReference type="InterPro" id="IPR041040">
    <property type="entry name" value="3HCDH_RFF"/>
</dbReference>
<dbReference type="Proteomes" id="UP000255129">
    <property type="component" value="Unassembled WGS sequence"/>
</dbReference>
<dbReference type="InterPro" id="IPR008927">
    <property type="entry name" value="6-PGluconate_DH-like_C_sf"/>
</dbReference>
<dbReference type="SUPFAM" id="SSF48179">
    <property type="entry name" value="6-phosphogluconate dehydrogenase C-terminal domain-like"/>
    <property type="match status" value="2"/>
</dbReference>